<dbReference type="AlphaFoldDB" id="A0A8H8DL57"/>
<dbReference type="EMBL" id="JAEFCI010001924">
    <property type="protein sequence ID" value="KAG5462594.1"/>
    <property type="molecule type" value="Genomic_DNA"/>
</dbReference>
<keyword evidence="3" id="KW-1185">Reference proteome</keyword>
<accession>A0A8H8DL57</accession>
<evidence type="ECO:0000313" key="2">
    <source>
        <dbReference type="EMBL" id="KAG5462594.1"/>
    </source>
</evidence>
<feature type="compositionally biased region" description="Basic and acidic residues" evidence="1">
    <location>
        <begin position="83"/>
        <end position="92"/>
    </location>
</feature>
<reference evidence="2 3" key="1">
    <citation type="journal article" name="Sci. Rep.">
        <title>Genome-scale phylogenetic analyses confirm Olpidium as the closest living zoosporic fungus to the non-flagellated, terrestrial fungi.</title>
        <authorList>
            <person name="Chang Y."/>
            <person name="Rochon D."/>
            <person name="Sekimoto S."/>
            <person name="Wang Y."/>
            <person name="Chovatia M."/>
            <person name="Sandor L."/>
            <person name="Salamov A."/>
            <person name="Grigoriev I.V."/>
            <person name="Stajich J.E."/>
            <person name="Spatafora J.W."/>
        </authorList>
    </citation>
    <scope>NUCLEOTIDE SEQUENCE [LARGE SCALE GENOMIC DNA]</scope>
    <source>
        <strain evidence="2">S191</strain>
    </source>
</reference>
<organism evidence="2 3">
    <name type="scientific">Olpidium bornovanus</name>
    <dbReference type="NCBI Taxonomy" id="278681"/>
    <lineage>
        <taxon>Eukaryota</taxon>
        <taxon>Fungi</taxon>
        <taxon>Fungi incertae sedis</taxon>
        <taxon>Olpidiomycota</taxon>
        <taxon>Olpidiomycotina</taxon>
        <taxon>Olpidiomycetes</taxon>
        <taxon>Olpidiales</taxon>
        <taxon>Olpidiaceae</taxon>
        <taxon>Olpidium</taxon>
    </lineage>
</organism>
<sequence length="92" mass="9346">MTPPGARSPALLGKPGSPGPALRRPEGASPSPSPRPGRSADPLSPRRTTRSTGQKMDPGPTGLSPVANSLDSLNGDNGQTAGREAEAENDHQ</sequence>
<name>A0A8H8DL57_9FUNG</name>
<gene>
    <name evidence="2" type="ORF">BJ554DRAFT_4487</name>
</gene>
<feature type="region of interest" description="Disordered" evidence="1">
    <location>
        <begin position="1"/>
        <end position="92"/>
    </location>
</feature>
<dbReference type="Proteomes" id="UP000673691">
    <property type="component" value="Unassembled WGS sequence"/>
</dbReference>
<comment type="caution">
    <text evidence="2">The sequence shown here is derived from an EMBL/GenBank/DDBJ whole genome shotgun (WGS) entry which is preliminary data.</text>
</comment>
<evidence type="ECO:0000313" key="3">
    <source>
        <dbReference type="Proteomes" id="UP000673691"/>
    </source>
</evidence>
<protein>
    <submittedName>
        <fullName evidence="2">Uncharacterized protein</fullName>
    </submittedName>
</protein>
<feature type="compositionally biased region" description="Polar residues" evidence="1">
    <location>
        <begin position="66"/>
        <end position="80"/>
    </location>
</feature>
<evidence type="ECO:0000256" key="1">
    <source>
        <dbReference type="SAM" id="MobiDB-lite"/>
    </source>
</evidence>
<proteinExistence type="predicted"/>